<dbReference type="Gene3D" id="3.40.109.10">
    <property type="entry name" value="NADH Oxidase"/>
    <property type="match status" value="1"/>
</dbReference>
<comment type="caution">
    <text evidence="1">The sequence shown here is derived from an EMBL/GenBank/DDBJ whole genome shotgun (WGS) entry which is preliminary data.</text>
</comment>
<dbReference type="InterPro" id="IPR000415">
    <property type="entry name" value="Nitroreductase-like"/>
</dbReference>
<dbReference type="EMBL" id="BMQD01000025">
    <property type="protein sequence ID" value="GGK92113.1"/>
    <property type="molecule type" value="Genomic_DNA"/>
</dbReference>
<dbReference type="GO" id="GO:0016491">
    <property type="term" value="F:oxidoreductase activity"/>
    <property type="evidence" value="ECO:0007669"/>
    <property type="project" value="InterPro"/>
</dbReference>
<reference evidence="1" key="1">
    <citation type="journal article" date="2014" name="Int. J. Syst. Evol. Microbiol.">
        <title>Complete genome sequence of Corynebacterium casei LMG S-19264T (=DSM 44701T), isolated from a smear-ripened cheese.</title>
        <authorList>
            <consortium name="US DOE Joint Genome Institute (JGI-PGF)"/>
            <person name="Walter F."/>
            <person name="Albersmeier A."/>
            <person name="Kalinowski J."/>
            <person name="Ruckert C."/>
        </authorList>
    </citation>
    <scope>NUCLEOTIDE SEQUENCE</scope>
    <source>
        <strain evidence="1">JCM 3093</strain>
    </source>
</reference>
<evidence type="ECO:0008006" key="3">
    <source>
        <dbReference type="Google" id="ProtNLM"/>
    </source>
</evidence>
<dbReference type="AlphaFoldDB" id="A0AA37F7E1"/>
<proteinExistence type="predicted"/>
<evidence type="ECO:0000313" key="2">
    <source>
        <dbReference type="Proteomes" id="UP000627984"/>
    </source>
</evidence>
<protein>
    <recommendedName>
        <fullName evidence="3">Nitroreductase</fullName>
    </recommendedName>
</protein>
<name>A0AA37F7E1_9ACTN</name>
<organism evidence="1 2">
    <name type="scientific">Planomonospora parontospora</name>
    <dbReference type="NCBI Taxonomy" id="58119"/>
    <lineage>
        <taxon>Bacteria</taxon>
        <taxon>Bacillati</taxon>
        <taxon>Actinomycetota</taxon>
        <taxon>Actinomycetes</taxon>
        <taxon>Streptosporangiales</taxon>
        <taxon>Streptosporangiaceae</taxon>
        <taxon>Planomonospora</taxon>
    </lineage>
</organism>
<reference evidence="1" key="2">
    <citation type="submission" date="2022-09" db="EMBL/GenBank/DDBJ databases">
        <authorList>
            <person name="Sun Q."/>
            <person name="Ohkuma M."/>
        </authorList>
    </citation>
    <scope>NUCLEOTIDE SEQUENCE</scope>
    <source>
        <strain evidence="1">JCM 3093</strain>
    </source>
</reference>
<dbReference type="RefSeq" id="WP_239320891.1">
    <property type="nucleotide sequence ID" value="NZ_BMQD01000025.1"/>
</dbReference>
<dbReference type="Proteomes" id="UP000627984">
    <property type="component" value="Unassembled WGS sequence"/>
</dbReference>
<accession>A0AA37F7E1</accession>
<sequence>MLPDPDRPSLVAILRPGPHSEADEHTAMLHAEIERRRTHRAGFADLPVSEQVLEGVIAQAGAEAATLTAVHSPAAARTLAALTCAAQEIQSQDRRFSLEVMRWARPPGSTRADGVPAGAYPRETVPAEPHFAQRDYADGHAWGCDTDQGMGTSTGIVAVLTTPGDTRLEWVIAGQALQRALLHASAYGISAAFHTQALEMPLLREVIRQELCSGEHPQMIMRLGITPDEAPAVRRPLTETLEEDPTPRPRAPWAG</sequence>
<dbReference type="SUPFAM" id="SSF55469">
    <property type="entry name" value="FMN-dependent nitroreductase-like"/>
    <property type="match status" value="1"/>
</dbReference>
<gene>
    <name evidence="1" type="ORF">GCM10010126_59320</name>
</gene>
<evidence type="ECO:0000313" key="1">
    <source>
        <dbReference type="EMBL" id="GGK92113.1"/>
    </source>
</evidence>